<accession>A0ABZ2PVD0</accession>
<proteinExistence type="predicted"/>
<dbReference type="Proteomes" id="UP001493153">
    <property type="component" value="Plasmid megaplasmid"/>
</dbReference>
<geneLocation type="plasmid" evidence="1 2">
    <name>megaplasmid</name>
</geneLocation>
<dbReference type="Gene3D" id="3.90.79.10">
    <property type="entry name" value="Nucleoside Triphosphate Pyrophosphohydrolase"/>
    <property type="match status" value="1"/>
</dbReference>
<dbReference type="RefSeq" id="WP_237071053.1">
    <property type="nucleotide sequence ID" value="NZ_CP062172.1"/>
</dbReference>
<reference evidence="1 2" key="1">
    <citation type="submission" date="2020-09" db="EMBL/GenBank/DDBJ databases">
        <title>Genome sequences of Mycetohabitans spp.</title>
        <authorList>
            <person name="Carter M.E."/>
            <person name="Carpenter S.C.D."/>
            <person name="Bogdanove A.J."/>
        </authorList>
    </citation>
    <scope>NUCLEOTIDE SEQUENCE [LARGE SCALE GENOMIC DNA]</scope>
    <source>
        <strain evidence="1 2">B12</strain>
        <plasmid evidence="1 2">megaplasmid</plasmid>
    </source>
</reference>
<evidence type="ECO:0000313" key="2">
    <source>
        <dbReference type="Proteomes" id="UP001493153"/>
    </source>
</evidence>
<name>A0ABZ2PVD0_9BURK</name>
<protein>
    <submittedName>
        <fullName evidence="1">Uncharacterized protein</fullName>
    </submittedName>
</protein>
<sequence length="59" mass="6509">MLDNAQPRAPLRIVPLAAIPWNELRDDAVVSMLERYVIERSEDLLSANSGTLQPPHAAS</sequence>
<organism evidence="1 2">
    <name type="scientific">Mycetohabitans rhizoxinica</name>
    <dbReference type="NCBI Taxonomy" id="412963"/>
    <lineage>
        <taxon>Bacteria</taxon>
        <taxon>Pseudomonadati</taxon>
        <taxon>Pseudomonadota</taxon>
        <taxon>Betaproteobacteria</taxon>
        <taxon>Burkholderiales</taxon>
        <taxon>Burkholderiaceae</taxon>
        <taxon>Mycetohabitans</taxon>
    </lineage>
</organism>
<keyword evidence="1" id="KW-0614">Plasmid</keyword>
<gene>
    <name evidence="1" type="ORF">IHE29_01890</name>
</gene>
<dbReference type="EMBL" id="CP062175">
    <property type="protein sequence ID" value="WXK38098.1"/>
    <property type="molecule type" value="Genomic_DNA"/>
</dbReference>
<evidence type="ECO:0000313" key="1">
    <source>
        <dbReference type="EMBL" id="WXK38098.1"/>
    </source>
</evidence>
<keyword evidence="2" id="KW-1185">Reference proteome</keyword>